<reference evidence="1" key="1">
    <citation type="journal article" date="2023" name="bioRxiv">
        <title>Improved chromosome-level genome assembly for marigold (Tagetes erecta).</title>
        <authorList>
            <person name="Jiang F."/>
            <person name="Yuan L."/>
            <person name="Wang S."/>
            <person name="Wang H."/>
            <person name="Xu D."/>
            <person name="Wang A."/>
            <person name="Fan W."/>
        </authorList>
    </citation>
    <scope>NUCLEOTIDE SEQUENCE</scope>
    <source>
        <strain evidence="1">WSJ</strain>
        <tissue evidence="1">Leaf</tissue>
    </source>
</reference>
<proteinExistence type="predicted"/>
<dbReference type="AlphaFoldDB" id="A0AAD8JRE9"/>
<accession>A0AAD8JRE9</accession>
<comment type="caution">
    <text evidence="1">The sequence shown here is derived from an EMBL/GenBank/DDBJ whole genome shotgun (WGS) entry which is preliminary data.</text>
</comment>
<gene>
    <name evidence="1" type="ORF">QVD17_38950</name>
</gene>
<protein>
    <submittedName>
        <fullName evidence="1">Uncharacterized protein</fullName>
    </submittedName>
</protein>
<evidence type="ECO:0000313" key="1">
    <source>
        <dbReference type="EMBL" id="KAK1407336.1"/>
    </source>
</evidence>
<keyword evidence="2" id="KW-1185">Reference proteome</keyword>
<evidence type="ECO:0000313" key="2">
    <source>
        <dbReference type="Proteomes" id="UP001229421"/>
    </source>
</evidence>
<dbReference type="EMBL" id="JAUHHV010000011">
    <property type="protein sequence ID" value="KAK1407336.1"/>
    <property type="molecule type" value="Genomic_DNA"/>
</dbReference>
<name>A0AAD8JRE9_TARER</name>
<organism evidence="1 2">
    <name type="scientific">Tagetes erecta</name>
    <name type="common">African marigold</name>
    <dbReference type="NCBI Taxonomy" id="13708"/>
    <lineage>
        <taxon>Eukaryota</taxon>
        <taxon>Viridiplantae</taxon>
        <taxon>Streptophyta</taxon>
        <taxon>Embryophyta</taxon>
        <taxon>Tracheophyta</taxon>
        <taxon>Spermatophyta</taxon>
        <taxon>Magnoliopsida</taxon>
        <taxon>eudicotyledons</taxon>
        <taxon>Gunneridae</taxon>
        <taxon>Pentapetalae</taxon>
        <taxon>asterids</taxon>
        <taxon>campanulids</taxon>
        <taxon>Asterales</taxon>
        <taxon>Asteraceae</taxon>
        <taxon>Asteroideae</taxon>
        <taxon>Heliantheae alliance</taxon>
        <taxon>Tageteae</taxon>
        <taxon>Tagetes</taxon>
    </lineage>
</organism>
<sequence length="73" mass="8149">MLQFSPQANRIKGAGPGGTQCALHMKSLLVIASVRFLLFKTNCNTPDDFHPHTWNQTNCSPSYLFADLLSHIF</sequence>
<dbReference type="Proteomes" id="UP001229421">
    <property type="component" value="Unassembled WGS sequence"/>
</dbReference>